<dbReference type="CDD" id="cd00084">
    <property type="entry name" value="HMG-box_SF"/>
    <property type="match status" value="1"/>
</dbReference>
<protein>
    <recommendedName>
        <fullName evidence="2">SprT-like domain-containing protein</fullName>
    </recommendedName>
</protein>
<evidence type="ECO:0000259" key="2">
    <source>
        <dbReference type="SMART" id="SM00731"/>
    </source>
</evidence>
<dbReference type="SMART" id="SM00731">
    <property type="entry name" value="SprT"/>
    <property type="match status" value="1"/>
</dbReference>
<dbReference type="Pfam" id="PF10263">
    <property type="entry name" value="SprT-like"/>
    <property type="match status" value="1"/>
</dbReference>
<dbReference type="PANTHER" id="PTHR23099:SF0">
    <property type="entry name" value="GERM CELL NUCLEAR ACIDIC PROTEIN"/>
    <property type="match status" value="1"/>
</dbReference>
<feature type="compositionally biased region" description="Polar residues" evidence="1">
    <location>
        <begin position="207"/>
        <end position="221"/>
    </location>
</feature>
<dbReference type="eggNOG" id="KOG3854">
    <property type="taxonomic scope" value="Eukaryota"/>
</dbReference>
<dbReference type="InterPro" id="IPR006640">
    <property type="entry name" value="SprT-like_domain"/>
</dbReference>
<organism evidence="3 4">
    <name type="scientific">Pestalotiopsis fici (strain W106-1 / CGMCC3.15140)</name>
    <dbReference type="NCBI Taxonomy" id="1229662"/>
    <lineage>
        <taxon>Eukaryota</taxon>
        <taxon>Fungi</taxon>
        <taxon>Dikarya</taxon>
        <taxon>Ascomycota</taxon>
        <taxon>Pezizomycotina</taxon>
        <taxon>Sordariomycetes</taxon>
        <taxon>Xylariomycetidae</taxon>
        <taxon>Amphisphaeriales</taxon>
        <taxon>Sporocadaceae</taxon>
        <taxon>Pestalotiopsis</taxon>
    </lineage>
</organism>
<feature type="region of interest" description="Disordered" evidence="1">
    <location>
        <begin position="1"/>
        <end position="158"/>
    </location>
</feature>
<dbReference type="Proteomes" id="UP000030651">
    <property type="component" value="Unassembled WGS sequence"/>
</dbReference>
<dbReference type="RefSeq" id="XP_007832678.1">
    <property type="nucleotide sequence ID" value="XM_007834487.1"/>
</dbReference>
<dbReference type="STRING" id="1229662.W3XDA0"/>
<reference evidence="4" key="1">
    <citation type="journal article" date="2015" name="BMC Genomics">
        <title>Genomic and transcriptomic analysis of the endophytic fungus Pestalotiopsis fici reveals its lifestyle and high potential for synthesis of natural products.</title>
        <authorList>
            <person name="Wang X."/>
            <person name="Zhang X."/>
            <person name="Liu L."/>
            <person name="Xiang M."/>
            <person name="Wang W."/>
            <person name="Sun X."/>
            <person name="Che Y."/>
            <person name="Guo L."/>
            <person name="Liu G."/>
            <person name="Guo L."/>
            <person name="Wang C."/>
            <person name="Yin W.B."/>
            <person name="Stadler M."/>
            <person name="Zhang X."/>
            <person name="Liu X."/>
        </authorList>
    </citation>
    <scope>NUCLEOTIDE SEQUENCE [LARGE SCALE GENOMIC DNA]</scope>
    <source>
        <strain evidence="4">W106-1 / CGMCC3.15140</strain>
    </source>
</reference>
<dbReference type="OMA" id="WLNDSPE"/>
<gene>
    <name evidence="3" type="ORF">PFICI_05906</name>
</gene>
<dbReference type="GO" id="GO:0005634">
    <property type="term" value="C:nucleus"/>
    <property type="evidence" value="ECO:0007669"/>
    <property type="project" value="TreeGrafter"/>
</dbReference>
<feature type="region of interest" description="Disordered" evidence="1">
    <location>
        <begin position="311"/>
        <end position="349"/>
    </location>
</feature>
<sequence>MAWGELMSSDDEFPDLQAVAKRVRQPKLPAAHQGPAAARKEAMPAENSKPTIRRLVKPSLSASLTNGTPLRRRKLGDSETLDNPLFRKWSEDLTEPKTRTSRVSSRETRPKTLGTCRAEHVDSDKSSEESDDDVLVRRRQPTRTRKPQRESADSLIKTEAVLFVTQLDDEGRSVEETLEISAIISEGGEQSSDDEESEFVTALSEGLESNSDSDSEYQSPGGSDVSSEASRPSSPSTRVLATTVRLPPPQDRPKRVMPPTKAAREKDLEDTDDDQKPARPRTPPKRNSRPTYATAEDIENHFQKLRLYTNELDDSTETKPGTQLEPVTPRKTLQASPTKAPKIPPSPWKAEHKEFWDVGIQNEWIDRHSPPKRSPQKLNLTAGTDRKGTLKQKYGTSPEKKTAKKVFEQVREKMAHDFLHELDECVTSGQLSQLTAATGGLQTKWSNSLQTTAGRAHWKCKEVTTKTQQPDGEVKSTKERQHEGWIELAAKVLNNEDDLMNTVAHEFCHLAVFMLNGKPKFAHGAEFKAWGQKCMDTFHARGIVVTTKHNYEIDFKFIWRCADCGCEVKRHSKSVNPEKQRCGRCRGILEQVKPVPRANGKGRTAYQEFVSREMKDLKAGGKALPFKEMMAIVSARWKAQQEQTIVGPSDKELQALEQELEGLLVTDLTSD</sequence>
<dbReference type="Pfam" id="PF17283">
    <property type="entry name" value="Zn_ribbon_SprT"/>
    <property type="match status" value="1"/>
</dbReference>
<accession>W3XDA0</accession>
<feature type="compositionally biased region" description="Basic residues" evidence="1">
    <location>
        <begin position="137"/>
        <end position="146"/>
    </location>
</feature>
<evidence type="ECO:0000313" key="3">
    <source>
        <dbReference type="EMBL" id="ETS84030.1"/>
    </source>
</evidence>
<feature type="compositionally biased region" description="Basic and acidic residues" evidence="1">
    <location>
        <begin position="117"/>
        <end position="128"/>
    </location>
</feature>
<feature type="domain" description="SprT-like" evidence="2">
    <location>
        <begin position="420"/>
        <end position="592"/>
    </location>
</feature>
<dbReference type="GeneID" id="19270919"/>
<dbReference type="OrthoDB" id="20772at2759"/>
<evidence type="ECO:0000256" key="1">
    <source>
        <dbReference type="SAM" id="MobiDB-lite"/>
    </source>
</evidence>
<feature type="region of interest" description="Disordered" evidence="1">
    <location>
        <begin position="182"/>
        <end position="296"/>
    </location>
</feature>
<evidence type="ECO:0000313" key="4">
    <source>
        <dbReference type="Proteomes" id="UP000030651"/>
    </source>
</evidence>
<keyword evidence="4" id="KW-1185">Reference proteome</keyword>
<feature type="compositionally biased region" description="Basic residues" evidence="1">
    <location>
        <begin position="278"/>
        <end position="288"/>
    </location>
</feature>
<dbReference type="InterPro" id="IPR035240">
    <property type="entry name" value="SprT_Zn_ribbon"/>
</dbReference>
<proteinExistence type="predicted"/>
<feature type="compositionally biased region" description="Basic and acidic residues" evidence="1">
    <location>
        <begin position="88"/>
        <end position="110"/>
    </location>
</feature>
<dbReference type="HOGENOM" id="CLU_351606_0_0_1"/>
<dbReference type="KEGG" id="pfy:PFICI_05906"/>
<dbReference type="PANTHER" id="PTHR23099">
    <property type="entry name" value="TRANSCRIPTIONAL REGULATOR"/>
    <property type="match status" value="1"/>
</dbReference>
<dbReference type="EMBL" id="KI912111">
    <property type="protein sequence ID" value="ETS84030.1"/>
    <property type="molecule type" value="Genomic_DNA"/>
</dbReference>
<dbReference type="GO" id="GO:0006950">
    <property type="term" value="P:response to stress"/>
    <property type="evidence" value="ECO:0007669"/>
    <property type="project" value="UniProtKB-ARBA"/>
</dbReference>
<name>W3XDA0_PESFW</name>
<dbReference type="InParanoid" id="W3XDA0"/>
<dbReference type="AlphaFoldDB" id="W3XDA0"/>
<feature type="compositionally biased region" description="Low complexity" evidence="1">
    <location>
        <begin position="223"/>
        <end position="236"/>
    </location>
</feature>